<dbReference type="AlphaFoldDB" id="A0A316H294"/>
<accession>A0A316H294</accession>
<name>A0A316H294_9RHOB</name>
<evidence type="ECO:0000313" key="3">
    <source>
        <dbReference type="Proteomes" id="UP000245708"/>
    </source>
</evidence>
<keyword evidence="3" id="KW-1185">Reference proteome</keyword>
<protein>
    <submittedName>
        <fullName evidence="2">Uncharacterized protein</fullName>
    </submittedName>
</protein>
<evidence type="ECO:0000313" key="2">
    <source>
        <dbReference type="EMBL" id="PWK61481.1"/>
    </source>
</evidence>
<dbReference type="EMBL" id="QGGW01000002">
    <property type="protein sequence ID" value="PWK61481.1"/>
    <property type="molecule type" value="Genomic_DNA"/>
</dbReference>
<dbReference type="Proteomes" id="UP000245708">
    <property type="component" value="Unassembled WGS sequence"/>
</dbReference>
<sequence length="52" mass="5910">MFGFFVALAIFALMLLTVVVGFRASERAVNTNDRTRRARESQRSHAADDHTR</sequence>
<evidence type="ECO:0000256" key="1">
    <source>
        <dbReference type="SAM" id="MobiDB-lite"/>
    </source>
</evidence>
<feature type="compositionally biased region" description="Basic and acidic residues" evidence="1">
    <location>
        <begin position="33"/>
        <end position="52"/>
    </location>
</feature>
<gene>
    <name evidence="2" type="ORF">C7455_102170</name>
</gene>
<organism evidence="2 3">
    <name type="scientific">Roseicyclus mahoneyensis</name>
    <dbReference type="NCBI Taxonomy" id="164332"/>
    <lineage>
        <taxon>Bacteria</taxon>
        <taxon>Pseudomonadati</taxon>
        <taxon>Pseudomonadota</taxon>
        <taxon>Alphaproteobacteria</taxon>
        <taxon>Rhodobacterales</taxon>
        <taxon>Roseobacteraceae</taxon>
        <taxon>Roseicyclus</taxon>
    </lineage>
</organism>
<reference evidence="2 3" key="1">
    <citation type="submission" date="2018-05" db="EMBL/GenBank/DDBJ databases">
        <title>Genomic Encyclopedia of Type Strains, Phase IV (KMG-IV): sequencing the most valuable type-strain genomes for metagenomic binning, comparative biology and taxonomic classification.</title>
        <authorList>
            <person name="Goeker M."/>
        </authorList>
    </citation>
    <scope>NUCLEOTIDE SEQUENCE [LARGE SCALE GENOMIC DNA]</scope>
    <source>
        <strain evidence="2 3">DSM 16097</strain>
    </source>
</reference>
<feature type="region of interest" description="Disordered" evidence="1">
    <location>
        <begin position="29"/>
        <end position="52"/>
    </location>
</feature>
<proteinExistence type="predicted"/>
<comment type="caution">
    <text evidence="2">The sequence shown here is derived from an EMBL/GenBank/DDBJ whole genome shotgun (WGS) entry which is preliminary data.</text>
</comment>